<accession>A0ABN0ZS31</accession>
<dbReference type="CDD" id="cd16936">
    <property type="entry name" value="HATPase_RsbW-like"/>
    <property type="match status" value="1"/>
</dbReference>
<dbReference type="RefSeq" id="WP_344088877.1">
    <property type="nucleotide sequence ID" value="NZ_BAAAHB010000014.1"/>
</dbReference>
<reference evidence="3 4" key="1">
    <citation type="journal article" date="2019" name="Int. J. Syst. Evol. Microbiol.">
        <title>The Global Catalogue of Microorganisms (GCM) 10K type strain sequencing project: providing services to taxonomists for standard genome sequencing and annotation.</title>
        <authorList>
            <consortium name="The Broad Institute Genomics Platform"/>
            <consortium name="The Broad Institute Genome Sequencing Center for Infectious Disease"/>
            <person name="Wu L."/>
            <person name="Ma J."/>
        </authorList>
    </citation>
    <scope>NUCLEOTIDE SEQUENCE [LARGE SCALE GENOMIC DNA]</scope>
    <source>
        <strain evidence="3 4">JCM 10649</strain>
    </source>
</reference>
<evidence type="ECO:0000259" key="2">
    <source>
        <dbReference type="Pfam" id="PF02518"/>
    </source>
</evidence>
<keyword evidence="1" id="KW-0723">Serine/threonine-protein kinase</keyword>
<dbReference type="EMBL" id="BAAAHB010000014">
    <property type="protein sequence ID" value="GAA0457144.1"/>
    <property type="molecule type" value="Genomic_DNA"/>
</dbReference>
<organism evidence="3 4">
    <name type="scientific">Streptomyces stramineus</name>
    <dbReference type="NCBI Taxonomy" id="173861"/>
    <lineage>
        <taxon>Bacteria</taxon>
        <taxon>Bacillati</taxon>
        <taxon>Actinomycetota</taxon>
        <taxon>Actinomycetes</taxon>
        <taxon>Kitasatosporales</taxon>
        <taxon>Streptomycetaceae</taxon>
        <taxon>Streptomyces</taxon>
    </lineage>
</organism>
<protein>
    <recommendedName>
        <fullName evidence="2">Histidine kinase/HSP90-like ATPase domain-containing protein</fullName>
    </recommendedName>
</protein>
<evidence type="ECO:0000313" key="3">
    <source>
        <dbReference type="EMBL" id="GAA0457144.1"/>
    </source>
</evidence>
<keyword evidence="4" id="KW-1185">Reference proteome</keyword>
<feature type="domain" description="Histidine kinase/HSP90-like ATPase" evidence="2">
    <location>
        <begin position="48"/>
        <end position="135"/>
    </location>
</feature>
<evidence type="ECO:0000313" key="4">
    <source>
        <dbReference type="Proteomes" id="UP001499895"/>
    </source>
</evidence>
<dbReference type="Pfam" id="PF02518">
    <property type="entry name" value="HATPase_c"/>
    <property type="match status" value="1"/>
</dbReference>
<dbReference type="Proteomes" id="UP001499895">
    <property type="component" value="Unassembled WGS sequence"/>
</dbReference>
<sequence length="201" mass="21781">MATVANPQPWTYTLELPRDPRAAGVARVAVRTVLGAHGMAEFVDTAELLAFELVTNAYVHTDGPSSVRLRGAEGQPLRVSVWDTSPEIPPFFGNHAVGGGRGLTLVQRCAAAWGSYAFEPDSLGSTRGKMLWFELAPPERPAFVSPLGCAQCAELETARRRAALGDDREAAVDATIAVRQHFRSAHLLPVRPKSEAVRLRR</sequence>
<comment type="caution">
    <text evidence="3">The sequence shown here is derived from an EMBL/GenBank/DDBJ whole genome shotgun (WGS) entry which is preliminary data.</text>
</comment>
<gene>
    <name evidence="3" type="ORF">GCM10009544_19680</name>
</gene>
<dbReference type="InterPro" id="IPR003594">
    <property type="entry name" value="HATPase_dom"/>
</dbReference>
<proteinExistence type="predicted"/>
<dbReference type="PANTHER" id="PTHR35526:SF3">
    <property type="entry name" value="ANTI-SIGMA-F FACTOR RSBW"/>
    <property type="match status" value="1"/>
</dbReference>
<dbReference type="InterPro" id="IPR036890">
    <property type="entry name" value="HATPase_C_sf"/>
</dbReference>
<evidence type="ECO:0000256" key="1">
    <source>
        <dbReference type="ARBA" id="ARBA00022527"/>
    </source>
</evidence>
<dbReference type="PANTHER" id="PTHR35526">
    <property type="entry name" value="ANTI-SIGMA-F FACTOR RSBW-RELATED"/>
    <property type="match status" value="1"/>
</dbReference>
<keyword evidence="1" id="KW-0418">Kinase</keyword>
<dbReference type="SUPFAM" id="SSF55874">
    <property type="entry name" value="ATPase domain of HSP90 chaperone/DNA topoisomerase II/histidine kinase"/>
    <property type="match status" value="1"/>
</dbReference>
<name>A0ABN0ZS31_9ACTN</name>
<dbReference type="InterPro" id="IPR050267">
    <property type="entry name" value="Anti-sigma-factor_SerPK"/>
</dbReference>
<keyword evidence="1" id="KW-0808">Transferase</keyword>
<dbReference type="Gene3D" id="3.30.565.10">
    <property type="entry name" value="Histidine kinase-like ATPase, C-terminal domain"/>
    <property type="match status" value="1"/>
</dbReference>